<accession>A0A8T1UW68</accession>
<dbReference type="OrthoDB" id="2015991at2759"/>
<dbReference type="AlphaFoldDB" id="A0A8T1UW68"/>
<name>A0A8T1UW68_9STRA</name>
<dbReference type="VEuPathDB" id="FungiDB:PC110_g9924"/>
<dbReference type="PANTHER" id="PTHR31485">
    <property type="entry name" value="PEPTIDYL SERINE ALPHA-GALACTOSYLTRANSFERASE"/>
    <property type="match status" value="1"/>
</dbReference>
<organism evidence="1 2">
    <name type="scientific">Phytophthora cactorum</name>
    <dbReference type="NCBI Taxonomy" id="29920"/>
    <lineage>
        <taxon>Eukaryota</taxon>
        <taxon>Sar</taxon>
        <taxon>Stramenopiles</taxon>
        <taxon>Oomycota</taxon>
        <taxon>Peronosporomycetes</taxon>
        <taxon>Peronosporales</taxon>
        <taxon>Peronosporaceae</taxon>
        <taxon>Phytophthora</taxon>
    </lineage>
</organism>
<protein>
    <submittedName>
        <fullName evidence="1">Uncharacterized protein</fullName>
    </submittedName>
</protein>
<dbReference type="Proteomes" id="UP000688947">
    <property type="component" value="Unassembled WGS sequence"/>
</dbReference>
<evidence type="ECO:0000313" key="1">
    <source>
        <dbReference type="EMBL" id="KAG6970323.1"/>
    </source>
</evidence>
<dbReference type="GO" id="GO:0016757">
    <property type="term" value="F:glycosyltransferase activity"/>
    <property type="evidence" value="ECO:0007669"/>
    <property type="project" value="InterPro"/>
</dbReference>
<dbReference type="VEuPathDB" id="FungiDB:PC110_g8177"/>
<dbReference type="InterPro" id="IPR044845">
    <property type="entry name" value="HPAT/SRGT1-like"/>
</dbReference>
<gene>
    <name evidence="1" type="ORF">JG687_00002708</name>
</gene>
<proteinExistence type="predicted"/>
<comment type="caution">
    <text evidence="1">The sequence shown here is derived from an EMBL/GenBank/DDBJ whole genome shotgun (WGS) entry which is preliminary data.</text>
</comment>
<reference evidence="1" key="1">
    <citation type="submission" date="2021-01" db="EMBL/GenBank/DDBJ databases">
        <title>Phytophthora aleatoria, a newly-described species from Pinus radiata is distinct from Phytophthora cactorum isolates based on comparative genomics.</title>
        <authorList>
            <person name="Mcdougal R."/>
            <person name="Panda P."/>
            <person name="Williams N."/>
            <person name="Studholme D.J."/>
        </authorList>
    </citation>
    <scope>NUCLEOTIDE SEQUENCE</scope>
    <source>
        <strain evidence="1">NZFS 3830</strain>
    </source>
</reference>
<dbReference type="EMBL" id="JAENGZ010000076">
    <property type="protein sequence ID" value="KAG6970323.1"/>
    <property type="molecule type" value="Genomic_DNA"/>
</dbReference>
<dbReference type="PANTHER" id="PTHR31485:SF7">
    <property type="entry name" value="PEPTIDYL SERINE ALPHA-GALACTOSYLTRANSFERASE"/>
    <property type="match status" value="1"/>
</dbReference>
<evidence type="ECO:0000313" key="2">
    <source>
        <dbReference type="Proteomes" id="UP000688947"/>
    </source>
</evidence>
<sequence>MREPTLYYDFQRHFTPSYSPHPTPNVTDYYSPYNRPFALRHFLRNAQPPVKHDIIALIDGDIIFFKPLEVNTARDVTKYYHGKRELSTVNDTVADGIAIAQDWYNYLNTGCPPYIMTRHDMEEMVDDYCDFVVQGRRKYGFVEGDHKGHYYCKYDLPETLVNCESPLLKVPPASDWDTLKQTTTRELLVQKRHEVWIECSTTKVVNQAMVRYKQRTCSNGYNHEQSIEMVKL</sequence>